<dbReference type="InterPro" id="IPR000067">
    <property type="entry name" value="FlgMring_FliF"/>
</dbReference>
<reference evidence="15 18" key="2">
    <citation type="submission" date="2017-05" db="EMBL/GenBank/DDBJ databases">
        <title>Complete and WGS of Bordetella genogroups.</title>
        <authorList>
            <person name="Spilker T."/>
            <person name="LiPuma J."/>
        </authorList>
    </citation>
    <scope>NUCLEOTIDE SEQUENCE [LARGE SCALE GENOMIC DNA]</scope>
    <source>
        <strain evidence="15 18">AU17610</strain>
    </source>
</reference>
<evidence type="ECO:0000256" key="4">
    <source>
        <dbReference type="ARBA" id="ARBA00022475"/>
    </source>
</evidence>
<dbReference type="GO" id="GO:0009431">
    <property type="term" value="C:bacterial-type flagellum basal body, MS ring"/>
    <property type="evidence" value="ECO:0007669"/>
    <property type="project" value="InterPro"/>
</dbReference>
<dbReference type="InterPro" id="IPR045851">
    <property type="entry name" value="AMP-bd_C_sf"/>
</dbReference>
<sequence length="559" mass="61215">MNQQATLSSSLLAKFPALEKVRALPKPLLLGIAAALVAVIAAVTLWSREPDYKVLFSNLDDRDGGAIVTALGTMNVPYRFSENGSALLVPANRVYDTRMQLASQGLPRGGSVGFELMDTARFGASQFAEQITYQRGLEGELARSIEAMNTVQHARVHLAMPRQSLFVRDRQPPTASVLLNVYPGRSLSDSQVSSIAWLVASSVPELTAENVSIVDQNGRLLSNPAGEGRGMDADQTRYIRDMEQRTVERILTILNPLVGPGNVHAQASAEVDFARREETSESYRPNQDPNQAAVRSKQTSDSHQAGAAAAIGVPGALSNQPPAPTQAPIVNPQAPNQPNPQNAQQQQQQQQGQNTGTGGAAAGQGGPVNDRRDATINYEVDRTISHVKQSVGQLKRLSVAVVVNYMPNKDGEPQALPEEELTKLTNLVREAMGYSEARGDTLNVVNSQFNDTPPALPIWRDPEMIALFKTILTWLIGAVVLLWLYRRIKPAVTDYFYPQIDPETEAEQRLEAEREAQAAARAKEVDRYEDNLQRARDMANKDPRAVAMVLRAWMTKDEK</sequence>
<keyword evidence="8 9" id="KW-0975">Bacterial flagellum</keyword>
<dbReference type="GO" id="GO:0005886">
    <property type="term" value="C:plasma membrane"/>
    <property type="evidence" value="ECO:0007669"/>
    <property type="project" value="UniProtKB-SubCell"/>
</dbReference>
<dbReference type="PANTHER" id="PTHR30046:SF0">
    <property type="entry name" value="FLAGELLAR M-RING PROTEIN"/>
    <property type="match status" value="1"/>
</dbReference>
<dbReference type="InterPro" id="IPR043427">
    <property type="entry name" value="YscJ/FliF"/>
</dbReference>
<evidence type="ECO:0000256" key="12">
    <source>
        <dbReference type="SAM" id="Phobius"/>
    </source>
</evidence>
<feature type="transmembrane region" description="Helical" evidence="12">
    <location>
        <begin position="28"/>
        <end position="47"/>
    </location>
</feature>
<comment type="subcellular location">
    <subcellularLocation>
        <location evidence="1 9">Bacterial flagellum basal body</location>
    </subcellularLocation>
    <subcellularLocation>
        <location evidence="2">Cell membrane</location>
        <topology evidence="2">Multi-pass membrane protein</topology>
    </subcellularLocation>
</comment>
<dbReference type="PANTHER" id="PTHR30046">
    <property type="entry name" value="FLAGELLAR M-RING PROTEIN"/>
    <property type="match status" value="1"/>
</dbReference>
<evidence type="ECO:0000256" key="11">
    <source>
        <dbReference type="SAM" id="MobiDB-lite"/>
    </source>
</evidence>
<evidence type="ECO:0000313" key="15">
    <source>
        <dbReference type="EMBL" id="OZI35144.1"/>
    </source>
</evidence>
<keyword evidence="10" id="KW-0175">Coiled coil</keyword>
<name>A0A261SCN2_9BORD</name>
<evidence type="ECO:0000256" key="2">
    <source>
        <dbReference type="ARBA" id="ARBA00004651"/>
    </source>
</evidence>
<dbReference type="NCBIfam" id="TIGR00206">
    <property type="entry name" value="fliF"/>
    <property type="match status" value="1"/>
</dbReference>
<evidence type="ECO:0000256" key="6">
    <source>
        <dbReference type="ARBA" id="ARBA00022989"/>
    </source>
</evidence>
<proteinExistence type="inferred from homology"/>
<evidence type="ECO:0000256" key="3">
    <source>
        <dbReference type="ARBA" id="ARBA00007971"/>
    </source>
</evidence>
<dbReference type="AlphaFoldDB" id="A0A261SCN2"/>
<evidence type="ECO:0000256" key="8">
    <source>
        <dbReference type="ARBA" id="ARBA00023143"/>
    </source>
</evidence>
<gene>
    <name evidence="16" type="ORF">CAL27_13830</name>
    <name evidence="15" type="ORF">CEG14_08525</name>
</gene>
<dbReference type="InterPro" id="IPR006182">
    <property type="entry name" value="FliF_N_dom"/>
</dbReference>
<evidence type="ECO:0000256" key="9">
    <source>
        <dbReference type="PIRNR" id="PIRNR004862"/>
    </source>
</evidence>
<feature type="transmembrane region" description="Helical" evidence="12">
    <location>
        <begin position="464"/>
        <end position="485"/>
    </location>
</feature>
<dbReference type="RefSeq" id="WP_094825955.1">
    <property type="nucleotide sequence ID" value="NZ_NEVL01000003.1"/>
</dbReference>
<evidence type="ECO:0000256" key="1">
    <source>
        <dbReference type="ARBA" id="ARBA00004117"/>
    </source>
</evidence>
<keyword evidence="15" id="KW-0966">Cell projection</keyword>
<dbReference type="Pfam" id="PF01514">
    <property type="entry name" value="YscJ_FliF"/>
    <property type="match status" value="1"/>
</dbReference>
<accession>A0A261SCN2</accession>
<dbReference type="GO" id="GO:0071973">
    <property type="term" value="P:bacterial-type flagellum-dependent cell motility"/>
    <property type="evidence" value="ECO:0007669"/>
    <property type="project" value="InterPro"/>
</dbReference>
<dbReference type="OrthoDB" id="8554211at2"/>
<dbReference type="GO" id="GO:0003774">
    <property type="term" value="F:cytoskeletal motor activity"/>
    <property type="evidence" value="ECO:0007669"/>
    <property type="project" value="InterPro"/>
</dbReference>
<evidence type="ECO:0000256" key="5">
    <source>
        <dbReference type="ARBA" id="ARBA00022692"/>
    </source>
</evidence>
<feature type="domain" description="Flagellar M-ring N-terminal" evidence="13">
    <location>
        <begin position="48"/>
        <end position="222"/>
    </location>
</feature>
<keyword evidence="4" id="KW-1003">Cell membrane</keyword>
<keyword evidence="7 12" id="KW-0472">Membrane</keyword>
<keyword evidence="17" id="KW-1185">Reference proteome</keyword>
<protein>
    <recommendedName>
        <fullName evidence="9">Flagellar M-ring protein</fullName>
    </recommendedName>
</protein>
<evidence type="ECO:0000313" key="16">
    <source>
        <dbReference type="EMBL" id="OZI63684.1"/>
    </source>
</evidence>
<evidence type="ECO:0000256" key="10">
    <source>
        <dbReference type="SAM" id="Coils"/>
    </source>
</evidence>
<dbReference type="PRINTS" id="PR01009">
    <property type="entry name" value="FLGMRINGFLIF"/>
</dbReference>
<comment type="function">
    <text evidence="9">The M ring may be actively involved in energy transduction.</text>
</comment>
<evidence type="ECO:0000259" key="13">
    <source>
        <dbReference type="Pfam" id="PF01514"/>
    </source>
</evidence>
<organism evidence="15 18">
    <name type="scientific">Bordetella genomosp. 1</name>
    <dbReference type="NCBI Taxonomy" id="1395607"/>
    <lineage>
        <taxon>Bacteria</taxon>
        <taxon>Pseudomonadati</taxon>
        <taxon>Pseudomonadota</taxon>
        <taxon>Betaproteobacteria</taxon>
        <taxon>Burkholderiales</taxon>
        <taxon>Alcaligenaceae</taxon>
        <taxon>Bordetella</taxon>
    </lineage>
</organism>
<evidence type="ECO:0000313" key="18">
    <source>
        <dbReference type="Proteomes" id="UP000217005"/>
    </source>
</evidence>
<evidence type="ECO:0000259" key="14">
    <source>
        <dbReference type="Pfam" id="PF08345"/>
    </source>
</evidence>
<evidence type="ECO:0000313" key="17">
    <source>
        <dbReference type="Proteomes" id="UP000216354"/>
    </source>
</evidence>
<feature type="region of interest" description="Disordered" evidence="11">
    <location>
        <begin position="274"/>
        <end position="372"/>
    </location>
</feature>
<dbReference type="InterPro" id="IPR013556">
    <property type="entry name" value="Flag_M-ring_C"/>
</dbReference>
<dbReference type="Pfam" id="PF08345">
    <property type="entry name" value="YscJ_FliF_C"/>
    <property type="match status" value="1"/>
</dbReference>
<feature type="compositionally biased region" description="Low complexity" evidence="11">
    <location>
        <begin position="305"/>
        <end position="316"/>
    </location>
</feature>
<reference evidence="16 17" key="1">
    <citation type="submission" date="2017-05" db="EMBL/GenBank/DDBJ databases">
        <title>Complete and WGS of Bordetella genogroups.</title>
        <authorList>
            <person name="Spilker T."/>
            <person name="Lipuma J."/>
        </authorList>
    </citation>
    <scope>NUCLEOTIDE SEQUENCE [LARGE SCALE GENOMIC DNA]</scope>
    <source>
        <strain evidence="16 17">AU9795</strain>
    </source>
</reference>
<feature type="compositionally biased region" description="Low complexity" evidence="11">
    <location>
        <begin position="331"/>
        <end position="354"/>
    </location>
</feature>
<dbReference type="Proteomes" id="UP000216354">
    <property type="component" value="Unassembled WGS sequence"/>
</dbReference>
<dbReference type="Proteomes" id="UP000217005">
    <property type="component" value="Unassembled WGS sequence"/>
</dbReference>
<feature type="coiled-coil region" evidence="10">
    <location>
        <begin position="503"/>
        <end position="538"/>
    </location>
</feature>
<dbReference type="EMBL" id="NEVL01000003">
    <property type="protein sequence ID" value="OZI35144.1"/>
    <property type="molecule type" value="Genomic_DNA"/>
</dbReference>
<feature type="compositionally biased region" description="Gly residues" evidence="11">
    <location>
        <begin position="355"/>
        <end position="366"/>
    </location>
</feature>
<keyword evidence="15" id="KW-0282">Flagellum</keyword>
<keyword evidence="15" id="KW-0969">Cilium</keyword>
<dbReference type="PIRSF" id="PIRSF004862">
    <property type="entry name" value="FliF"/>
    <property type="match status" value="1"/>
</dbReference>
<keyword evidence="6 12" id="KW-1133">Transmembrane helix</keyword>
<dbReference type="Gene3D" id="3.30.300.30">
    <property type="match status" value="1"/>
</dbReference>
<comment type="similarity">
    <text evidence="3 9">Belongs to the FliF family.</text>
</comment>
<comment type="caution">
    <text evidence="15">The sequence shown here is derived from an EMBL/GenBank/DDBJ whole genome shotgun (WGS) entry which is preliminary data.</text>
</comment>
<dbReference type="EMBL" id="NEVR01000003">
    <property type="protein sequence ID" value="OZI63684.1"/>
    <property type="molecule type" value="Genomic_DNA"/>
</dbReference>
<feature type="domain" description="Flagellar M-ring C-terminal" evidence="14">
    <location>
        <begin position="254"/>
        <end position="449"/>
    </location>
</feature>
<keyword evidence="5 12" id="KW-0812">Transmembrane</keyword>
<evidence type="ECO:0000256" key="7">
    <source>
        <dbReference type="ARBA" id="ARBA00023136"/>
    </source>
</evidence>